<dbReference type="SUPFAM" id="SSF51569">
    <property type="entry name" value="Aldolase"/>
    <property type="match status" value="1"/>
</dbReference>
<proteinExistence type="inferred from homology"/>
<dbReference type="CDD" id="cd00452">
    <property type="entry name" value="KDPG_aldolase"/>
    <property type="match status" value="1"/>
</dbReference>
<dbReference type="Proteomes" id="UP000191418">
    <property type="component" value="Unassembled WGS sequence"/>
</dbReference>
<evidence type="ECO:0000313" key="7">
    <source>
        <dbReference type="Proteomes" id="UP000191418"/>
    </source>
</evidence>
<accession>A0A1T4MIC6</accession>
<dbReference type="Pfam" id="PF01081">
    <property type="entry name" value="Aldolase"/>
    <property type="match status" value="1"/>
</dbReference>
<dbReference type="EMBL" id="MTSM01000001">
    <property type="protein sequence ID" value="OPX57014.1"/>
    <property type="molecule type" value="Genomic_DNA"/>
</dbReference>
<dbReference type="NCBIfam" id="NF004325">
    <property type="entry name" value="PRK05718.1"/>
    <property type="match status" value="1"/>
</dbReference>
<evidence type="ECO:0000256" key="5">
    <source>
        <dbReference type="ARBA" id="ARBA00023277"/>
    </source>
</evidence>
<dbReference type="PANTHER" id="PTHR30246:SF1">
    <property type="entry name" value="2-DEHYDRO-3-DEOXY-6-PHOSPHOGALACTONATE ALDOLASE-RELATED"/>
    <property type="match status" value="1"/>
</dbReference>
<gene>
    <name evidence="6" type="ORF">BTE48_00845</name>
</gene>
<protein>
    <recommendedName>
        <fullName evidence="8">Keto-deoxy-phosphogluconate aldolase</fullName>
    </recommendedName>
</protein>
<dbReference type="OrthoDB" id="9805177at2"/>
<evidence type="ECO:0000256" key="2">
    <source>
        <dbReference type="ARBA" id="ARBA00006906"/>
    </source>
</evidence>
<comment type="caution">
    <text evidence="6">The sequence shown here is derived from an EMBL/GenBank/DDBJ whole genome shotgun (WGS) entry which is preliminary data.</text>
</comment>
<comment type="pathway">
    <text evidence="1">Carbohydrate acid metabolism.</text>
</comment>
<evidence type="ECO:0000256" key="1">
    <source>
        <dbReference type="ARBA" id="ARBA00004761"/>
    </source>
</evidence>
<keyword evidence="4" id="KW-0456">Lyase</keyword>
<dbReference type="GO" id="GO:0016829">
    <property type="term" value="F:lyase activity"/>
    <property type="evidence" value="ECO:0007669"/>
    <property type="project" value="UniProtKB-KW"/>
</dbReference>
<comment type="subunit">
    <text evidence="3">Homotrimer.</text>
</comment>
<evidence type="ECO:0008006" key="8">
    <source>
        <dbReference type="Google" id="ProtNLM"/>
    </source>
</evidence>
<reference evidence="6 7" key="1">
    <citation type="submission" date="2017-01" db="EMBL/GenBank/DDBJ databases">
        <title>Genome Sequencing of a Marine Spirillum, Oceanospirillum multiglobuliferum ATCC 33336, from Japan.</title>
        <authorList>
            <person name="Carney J.G."/>
            <person name="Trachtenberg A.M."/>
            <person name="Rheaume B.A."/>
            <person name="Linnane J.D."/>
            <person name="Pitts N.L."/>
            <person name="Mykles D.L."/>
            <person name="Maclea K.S."/>
        </authorList>
    </citation>
    <scope>NUCLEOTIDE SEQUENCE [LARGE SCALE GENOMIC DNA]</scope>
    <source>
        <strain evidence="6 7">ATCC 33336</strain>
    </source>
</reference>
<dbReference type="Gene3D" id="3.20.20.70">
    <property type="entry name" value="Aldolase class I"/>
    <property type="match status" value="1"/>
</dbReference>
<comment type="similarity">
    <text evidence="2">Belongs to the KHG/KDPG aldolase family.</text>
</comment>
<dbReference type="PANTHER" id="PTHR30246">
    <property type="entry name" value="2-KETO-3-DEOXY-6-PHOSPHOGLUCONATE ALDOLASE"/>
    <property type="match status" value="1"/>
</dbReference>
<dbReference type="STRING" id="64969.SAMN02745127_00786"/>
<evidence type="ECO:0000313" key="6">
    <source>
        <dbReference type="EMBL" id="OPX57014.1"/>
    </source>
</evidence>
<dbReference type="AlphaFoldDB" id="A0A1T4MIC6"/>
<keyword evidence="5" id="KW-0119">Carbohydrate metabolism</keyword>
<evidence type="ECO:0000256" key="4">
    <source>
        <dbReference type="ARBA" id="ARBA00023239"/>
    </source>
</evidence>
<dbReference type="InterPro" id="IPR000887">
    <property type="entry name" value="Aldlse_KDPG_KHG"/>
</dbReference>
<sequence>MLIEQLKAQQVLPVLVIETIEQAAPLAELLLKYQLNCIEITLRTRSALQVLNYLARQYPELIIGAGTVLNVEQFDQVQQAGASFAISPGATEPLLAKAARSEMTFIPGVMTASETMQAQGYGFKLQKLFPAQVAGGVELLKAFSGPFSELLFCPTGGVNPNNMADYLALNNVAVVGGTWLAPLAQIQAGNWQQIESNFASLQGQLTVSV</sequence>
<dbReference type="RefSeq" id="WP_078744393.1">
    <property type="nucleotide sequence ID" value="NZ_FUXG01000004.1"/>
</dbReference>
<keyword evidence="7" id="KW-1185">Reference proteome</keyword>
<name>A0A1T4MIC6_9GAMM</name>
<organism evidence="6 7">
    <name type="scientific">Oceanospirillum multiglobuliferum</name>
    <dbReference type="NCBI Taxonomy" id="64969"/>
    <lineage>
        <taxon>Bacteria</taxon>
        <taxon>Pseudomonadati</taxon>
        <taxon>Pseudomonadota</taxon>
        <taxon>Gammaproteobacteria</taxon>
        <taxon>Oceanospirillales</taxon>
        <taxon>Oceanospirillaceae</taxon>
        <taxon>Oceanospirillum</taxon>
    </lineage>
</organism>
<dbReference type="InterPro" id="IPR013785">
    <property type="entry name" value="Aldolase_TIM"/>
</dbReference>
<evidence type="ECO:0000256" key="3">
    <source>
        <dbReference type="ARBA" id="ARBA00011233"/>
    </source>
</evidence>
<dbReference type="NCBIfam" id="TIGR01182">
    <property type="entry name" value="eda"/>
    <property type="match status" value="1"/>
</dbReference>